<protein>
    <recommendedName>
        <fullName evidence="1">WW domain-containing protein</fullName>
    </recommendedName>
</protein>
<dbReference type="InterPro" id="IPR001202">
    <property type="entry name" value="WW_dom"/>
</dbReference>
<evidence type="ECO:0000259" key="1">
    <source>
        <dbReference type="PROSITE" id="PS50020"/>
    </source>
</evidence>
<dbReference type="PROSITE" id="PS50020">
    <property type="entry name" value="WW_DOMAIN_2"/>
    <property type="match status" value="1"/>
</dbReference>
<dbReference type="Pfam" id="PF13480">
    <property type="entry name" value="Acetyltransf_6"/>
    <property type="match status" value="1"/>
</dbReference>
<dbReference type="AlphaFoldDB" id="A0A918DSY7"/>
<keyword evidence="3" id="KW-1185">Reference proteome</keyword>
<gene>
    <name evidence="2" type="ORF">GCM10012289_68300</name>
</gene>
<reference evidence="2" key="2">
    <citation type="submission" date="2020-09" db="EMBL/GenBank/DDBJ databases">
        <authorList>
            <person name="Sun Q."/>
            <person name="Zhou Y."/>
        </authorList>
    </citation>
    <scope>NUCLEOTIDE SEQUENCE</scope>
    <source>
        <strain evidence="2">CGMCC 4.7368</strain>
    </source>
</reference>
<proteinExistence type="predicted"/>
<name>A0A918DSY7_9ACTN</name>
<comment type="caution">
    <text evidence="2">The sequence shown here is derived from an EMBL/GenBank/DDBJ whole genome shotgun (WGS) entry which is preliminary data.</text>
</comment>
<organism evidence="2 3">
    <name type="scientific">Nonomuraea cavernae</name>
    <dbReference type="NCBI Taxonomy" id="2045107"/>
    <lineage>
        <taxon>Bacteria</taxon>
        <taxon>Bacillati</taxon>
        <taxon>Actinomycetota</taxon>
        <taxon>Actinomycetes</taxon>
        <taxon>Streptosporangiales</taxon>
        <taxon>Streptosporangiaceae</taxon>
        <taxon>Nonomuraea</taxon>
    </lineage>
</organism>
<reference evidence="2" key="1">
    <citation type="journal article" date="2014" name="Int. J. Syst. Evol. Microbiol.">
        <title>Complete genome sequence of Corynebacterium casei LMG S-19264T (=DSM 44701T), isolated from a smear-ripened cheese.</title>
        <authorList>
            <consortium name="US DOE Joint Genome Institute (JGI-PGF)"/>
            <person name="Walter F."/>
            <person name="Albersmeier A."/>
            <person name="Kalinowski J."/>
            <person name="Ruckert C."/>
        </authorList>
    </citation>
    <scope>NUCLEOTIDE SEQUENCE</scope>
    <source>
        <strain evidence="2">CGMCC 4.7368</strain>
    </source>
</reference>
<dbReference type="Proteomes" id="UP000646523">
    <property type="component" value="Unassembled WGS sequence"/>
</dbReference>
<accession>A0A918DSY7</accession>
<evidence type="ECO:0000313" key="2">
    <source>
        <dbReference type="EMBL" id="GGO80804.1"/>
    </source>
</evidence>
<dbReference type="EMBL" id="BMNH01000033">
    <property type="protein sequence ID" value="GGO80804.1"/>
    <property type="molecule type" value="Genomic_DNA"/>
</dbReference>
<sequence>MELSVLDPCRDPEPPGWEDFRETEGLTAIWSYDVLAASSEGSWERPLLTVFRDDERIVGAVGAVYVGLRRPRADRPPRPRREPILLDVRLPGHSNRPTWHFSADVPDGTRRDLVRRFERAARRHLGLGLAGVLYRMVDEPQLSLVARRGSFTRDSPGTTFLRLNWSTTEGWISSLRKKRRASLRQQIAAIAQADDLEVREGGQRRDLDPVELAELNRLHTDRLATRFDPRHPLPPAYFDSLLRRDDVTFISYHSEERLLAFGIVYEHPSSPVSGPWAALRPEEGGRRDLYFDVQVRIVRRAIDAGAKRVLFGRGRAEIKKTLGFEYVPMKLVAVPRWVMG</sequence>
<evidence type="ECO:0000313" key="3">
    <source>
        <dbReference type="Proteomes" id="UP000646523"/>
    </source>
</evidence>
<dbReference type="InterPro" id="IPR038740">
    <property type="entry name" value="BioF2-like_GNAT_dom"/>
</dbReference>
<dbReference type="RefSeq" id="WP_189128346.1">
    <property type="nucleotide sequence ID" value="NZ_BMNH01000033.1"/>
</dbReference>
<feature type="domain" description="WW" evidence="1">
    <location>
        <begin position="11"/>
        <end position="48"/>
    </location>
</feature>